<feature type="region of interest" description="Disordered" evidence="1">
    <location>
        <begin position="1"/>
        <end position="20"/>
    </location>
</feature>
<name>A0A837D8C2_9PSEU</name>
<comment type="caution">
    <text evidence="2">The sequence shown here is derived from an EMBL/GenBank/DDBJ whole genome shotgun (WGS) entry which is preliminary data.</text>
</comment>
<evidence type="ECO:0000313" key="2">
    <source>
        <dbReference type="EMBL" id="KHF44099.1"/>
    </source>
</evidence>
<accession>A0A837D8C2</accession>
<protein>
    <submittedName>
        <fullName evidence="2">Uncharacterized protein</fullName>
    </submittedName>
</protein>
<dbReference type="AlphaFoldDB" id="A0A837D8C2"/>
<sequence>MPPRRRDGLTTAPTAAFHPAPARAVRRSASVGIVLMG</sequence>
<gene>
    <name evidence="2" type="ORF">MINT15_09810</name>
</gene>
<evidence type="ECO:0000256" key="1">
    <source>
        <dbReference type="SAM" id="MobiDB-lite"/>
    </source>
</evidence>
<feature type="compositionally biased region" description="Low complexity" evidence="1">
    <location>
        <begin position="10"/>
        <end position="20"/>
    </location>
</feature>
<organism evidence="2 3">
    <name type="scientific">Saccharomonospora viridis</name>
    <dbReference type="NCBI Taxonomy" id="1852"/>
    <lineage>
        <taxon>Bacteria</taxon>
        <taxon>Bacillati</taxon>
        <taxon>Actinomycetota</taxon>
        <taxon>Actinomycetes</taxon>
        <taxon>Pseudonocardiales</taxon>
        <taxon>Pseudonocardiaceae</taxon>
        <taxon>Saccharomonospora</taxon>
    </lineage>
</organism>
<reference evidence="2 3" key="1">
    <citation type="submission" date="2014-10" db="EMBL/GenBank/DDBJ databases">
        <title>Genome sequence of Micropolyspora internatus JCM3315.</title>
        <authorList>
            <person name="Shin S.-K."/>
            <person name="Yi H."/>
        </authorList>
    </citation>
    <scope>NUCLEOTIDE SEQUENCE [LARGE SCALE GENOMIC DNA]</scope>
    <source>
        <strain evidence="2 3">JCM 3315</strain>
    </source>
</reference>
<evidence type="ECO:0000313" key="3">
    <source>
        <dbReference type="Proteomes" id="UP000030848"/>
    </source>
</evidence>
<proteinExistence type="predicted"/>
<dbReference type="EMBL" id="JRZE01000003">
    <property type="protein sequence ID" value="KHF44099.1"/>
    <property type="molecule type" value="Genomic_DNA"/>
</dbReference>
<dbReference type="Proteomes" id="UP000030848">
    <property type="component" value="Unassembled WGS sequence"/>
</dbReference>